<name>A0A917B0X7_HALAA</name>
<feature type="transmembrane region" description="Helical" evidence="1">
    <location>
        <begin position="12"/>
        <end position="38"/>
    </location>
</feature>
<reference evidence="2" key="1">
    <citation type="journal article" date="2014" name="Int. J. Syst. Evol. Microbiol.">
        <title>Complete genome sequence of Corynebacterium casei LMG S-19264T (=DSM 44701T), isolated from a smear-ripened cheese.</title>
        <authorList>
            <consortium name="US DOE Joint Genome Institute (JGI-PGF)"/>
            <person name="Walter F."/>
            <person name="Albersmeier A."/>
            <person name="Kalinowski J."/>
            <person name="Ruckert C."/>
        </authorList>
    </citation>
    <scope>NUCLEOTIDE SEQUENCE</scope>
    <source>
        <strain evidence="2">CGMCC 1.12153</strain>
    </source>
</reference>
<sequence>MSTERRESLEFVGFTFIVLTLFFGLIVLSGIFSGVHWLEIMPNFSRDFVNVEVFRDLLNFREN</sequence>
<accession>A0A917B0X7</accession>
<evidence type="ECO:0000313" key="2">
    <source>
        <dbReference type="EMBL" id="GGF13586.1"/>
    </source>
</evidence>
<dbReference type="Proteomes" id="UP000660110">
    <property type="component" value="Unassembled WGS sequence"/>
</dbReference>
<proteinExistence type="predicted"/>
<protein>
    <submittedName>
        <fullName evidence="2">Uncharacterized protein</fullName>
    </submittedName>
</protein>
<reference evidence="2" key="2">
    <citation type="submission" date="2020-09" db="EMBL/GenBank/DDBJ databases">
        <authorList>
            <person name="Sun Q."/>
            <person name="Zhou Y."/>
        </authorList>
    </citation>
    <scope>NUCLEOTIDE SEQUENCE</scope>
    <source>
        <strain evidence="2">CGMCC 1.12153</strain>
    </source>
</reference>
<keyword evidence="3" id="KW-1185">Reference proteome</keyword>
<keyword evidence="1" id="KW-1133">Transmembrane helix</keyword>
<dbReference type="EMBL" id="BMEL01000001">
    <property type="protein sequence ID" value="GGF13586.1"/>
    <property type="molecule type" value="Genomic_DNA"/>
</dbReference>
<evidence type="ECO:0000313" key="3">
    <source>
        <dbReference type="Proteomes" id="UP000660110"/>
    </source>
</evidence>
<dbReference type="RefSeq" id="WP_188376381.1">
    <property type="nucleotide sequence ID" value="NZ_BMEL01000001.1"/>
</dbReference>
<dbReference type="AlphaFoldDB" id="A0A917B0X7"/>
<comment type="caution">
    <text evidence="2">The sequence shown here is derived from an EMBL/GenBank/DDBJ whole genome shotgun (WGS) entry which is preliminary data.</text>
</comment>
<gene>
    <name evidence="2" type="ORF">GCM10010954_10390</name>
</gene>
<keyword evidence="1" id="KW-0472">Membrane</keyword>
<evidence type="ECO:0000256" key="1">
    <source>
        <dbReference type="SAM" id="Phobius"/>
    </source>
</evidence>
<organism evidence="2 3">
    <name type="scientific">Halobacillus andaensis</name>
    <dbReference type="NCBI Taxonomy" id="1176239"/>
    <lineage>
        <taxon>Bacteria</taxon>
        <taxon>Bacillati</taxon>
        <taxon>Bacillota</taxon>
        <taxon>Bacilli</taxon>
        <taxon>Bacillales</taxon>
        <taxon>Bacillaceae</taxon>
        <taxon>Halobacillus</taxon>
    </lineage>
</organism>
<keyword evidence="1" id="KW-0812">Transmembrane</keyword>